<dbReference type="InterPro" id="IPR025634">
    <property type="entry name" value="DUF4292"/>
</dbReference>
<dbReference type="PROSITE" id="PS51257">
    <property type="entry name" value="PROKAR_LIPOPROTEIN"/>
    <property type="match status" value="1"/>
</dbReference>
<protein>
    <submittedName>
        <fullName evidence="2">DUF4292 domain-containing protein</fullName>
    </submittedName>
</protein>
<reference evidence="2 3" key="1">
    <citation type="submission" date="2019-01" db="EMBL/GenBank/DDBJ databases">
        <authorList>
            <person name="Chen W.-M."/>
        </authorList>
    </citation>
    <scope>NUCLEOTIDE SEQUENCE [LARGE SCALE GENOMIC DNA]</scope>
    <source>
        <strain evidence="2 3">BBQ-12</strain>
    </source>
</reference>
<feature type="signal peptide" evidence="1">
    <location>
        <begin position="1"/>
        <end position="20"/>
    </location>
</feature>
<dbReference type="Gene3D" id="2.50.20.10">
    <property type="entry name" value="Lipoprotein localisation LolA/LolB/LppX"/>
    <property type="match status" value="1"/>
</dbReference>
<dbReference type="AlphaFoldDB" id="A0A3S3T027"/>
<keyword evidence="3" id="KW-1185">Reference proteome</keyword>
<gene>
    <name evidence="2" type="ORF">EOD40_02485</name>
</gene>
<dbReference type="RefSeq" id="WP_128193314.1">
    <property type="nucleotide sequence ID" value="NZ_SACJ01000001.1"/>
</dbReference>
<feature type="chain" id="PRO_5018756755" evidence="1">
    <location>
        <begin position="21"/>
        <end position="258"/>
    </location>
</feature>
<dbReference type="Proteomes" id="UP000285211">
    <property type="component" value="Unassembled WGS sequence"/>
</dbReference>
<dbReference type="Pfam" id="PF14125">
    <property type="entry name" value="DUF4292"/>
    <property type="match status" value="1"/>
</dbReference>
<proteinExistence type="predicted"/>
<name>A0A3S3T027_9FLAO</name>
<keyword evidence="1" id="KW-0732">Signal</keyword>
<evidence type="ECO:0000256" key="1">
    <source>
        <dbReference type="SAM" id="SignalP"/>
    </source>
</evidence>
<sequence>MNKYLALLIVVFMVSCKPKAIVTSATVTEPVDEMKAAKIIDNHYSNKSDFSTLYIKANARYADDKQAQNVSAEIKIKKDQQILVSVRFLGITMAKASITPASVSYYEKIKGTYFEGDFSALSQWLGTDLDYSKIQNMLVGEALDDLNKGRYTKILLDNLYRLDDANNGNTQKSYYFNPNDFSVNKQEVTQKAENRTIQIAYPERVAYKEANLPSSIEIKTAQPKGKSEINLNYNSVSFNEELSFPYSVPDGYKRIIIK</sequence>
<dbReference type="EMBL" id="SACJ01000001">
    <property type="protein sequence ID" value="RVT80001.1"/>
    <property type="molecule type" value="Genomic_DNA"/>
</dbReference>
<organism evidence="2 3">
    <name type="scientific">Flavobacterium sufflavum</name>
    <dbReference type="NCBI Taxonomy" id="1921138"/>
    <lineage>
        <taxon>Bacteria</taxon>
        <taxon>Pseudomonadati</taxon>
        <taxon>Bacteroidota</taxon>
        <taxon>Flavobacteriia</taxon>
        <taxon>Flavobacteriales</taxon>
        <taxon>Flavobacteriaceae</taxon>
        <taxon>Flavobacterium</taxon>
    </lineage>
</organism>
<accession>A0A3S3T027</accession>
<evidence type="ECO:0000313" key="2">
    <source>
        <dbReference type="EMBL" id="RVT80001.1"/>
    </source>
</evidence>
<evidence type="ECO:0000313" key="3">
    <source>
        <dbReference type="Proteomes" id="UP000285211"/>
    </source>
</evidence>
<dbReference type="OrthoDB" id="849114at2"/>
<comment type="caution">
    <text evidence="2">The sequence shown here is derived from an EMBL/GenBank/DDBJ whole genome shotgun (WGS) entry which is preliminary data.</text>
</comment>